<protein>
    <submittedName>
        <fullName evidence="2">8065_t:CDS:1</fullName>
    </submittedName>
</protein>
<proteinExistence type="predicted"/>
<sequence>VDKLNKNERLIPVDELSDNELRQRRIFVAITAFTSILVPWFSVIIAYYTPP</sequence>
<evidence type="ECO:0000256" key="1">
    <source>
        <dbReference type="SAM" id="Phobius"/>
    </source>
</evidence>
<evidence type="ECO:0000313" key="3">
    <source>
        <dbReference type="Proteomes" id="UP000789396"/>
    </source>
</evidence>
<dbReference type="Proteomes" id="UP000789396">
    <property type="component" value="Unassembled WGS sequence"/>
</dbReference>
<keyword evidence="1" id="KW-1133">Transmembrane helix</keyword>
<keyword evidence="3" id="KW-1185">Reference proteome</keyword>
<accession>A0A9N9JY69</accession>
<feature type="non-terminal residue" evidence="2">
    <location>
        <position position="51"/>
    </location>
</feature>
<keyword evidence="1" id="KW-0812">Transmembrane</keyword>
<organism evidence="2 3">
    <name type="scientific">Racocetra fulgida</name>
    <dbReference type="NCBI Taxonomy" id="60492"/>
    <lineage>
        <taxon>Eukaryota</taxon>
        <taxon>Fungi</taxon>
        <taxon>Fungi incertae sedis</taxon>
        <taxon>Mucoromycota</taxon>
        <taxon>Glomeromycotina</taxon>
        <taxon>Glomeromycetes</taxon>
        <taxon>Diversisporales</taxon>
        <taxon>Gigasporaceae</taxon>
        <taxon>Racocetra</taxon>
    </lineage>
</organism>
<keyword evidence="1" id="KW-0472">Membrane</keyword>
<dbReference type="AlphaFoldDB" id="A0A9N9JY69"/>
<dbReference type="EMBL" id="CAJVPZ010072593">
    <property type="protein sequence ID" value="CAG8801594.1"/>
    <property type="molecule type" value="Genomic_DNA"/>
</dbReference>
<feature type="transmembrane region" description="Helical" evidence="1">
    <location>
        <begin position="26"/>
        <end position="48"/>
    </location>
</feature>
<gene>
    <name evidence="2" type="ORF">RFULGI_LOCUS17788</name>
</gene>
<evidence type="ECO:0000313" key="2">
    <source>
        <dbReference type="EMBL" id="CAG8801594.1"/>
    </source>
</evidence>
<feature type="non-terminal residue" evidence="2">
    <location>
        <position position="1"/>
    </location>
</feature>
<name>A0A9N9JY69_9GLOM</name>
<comment type="caution">
    <text evidence="2">The sequence shown here is derived from an EMBL/GenBank/DDBJ whole genome shotgun (WGS) entry which is preliminary data.</text>
</comment>
<reference evidence="2" key="1">
    <citation type="submission" date="2021-06" db="EMBL/GenBank/DDBJ databases">
        <authorList>
            <person name="Kallberg Y."/>
            <person name="Tangrot J."/>
            <person name="Rosling A."/>
        </authorList>
    </citation>
    <scope>NUCLEOTIDE SEQUENCE</scope>
    <source>
        <strain evidence="2">IN212</strain>
    </source>
</reference>